<proteinExistence type="predicted"/>
<name>A0A9W9NK45_PENCI</name>
<dbReference type="Proteomes" id="UP001147733">
    <property type="component" value="Unassembled WGS sequence"/>
</dbReference>
<dbReference type="PANTHER" id="PTHR33112">
    <property type="entry name" value="DOMAIN PROTEIN, PUTATIVE-RELATED"/>
    <property type="match status" value="1"/>
</dbReference>
<feature type="compositionally biased region" description="Basic and acidic residues" evidence="1">
    <location>
        <begin position="232"/>
        <end position="242"/>
    </location>
</feature>
<protein>
    <recommendedName>
        <fullName evidence="2">Heterokaryon incompatibility domain-containing protein</fullName>
    </recommendedName>
</protein>
<dbReference type="InterPro" id="IPR010730">
    <property type="entry name" value="HET"/>
</dbReference>
<accession>A0A9W9NK45</accession>
<evidence type="ECO:0000313" key="3">
    <source>
        <dbReference type="EMBL" id="KAJ5221461.1"/>
    </source>
</evidence>
<feature type="region of interest" description="Disordered" evidence="1">
    <location>
        <begin position="220"/>
        <end position="242"/>
    </location>
</feature>
<dbReference type="RefSeq" id="XP_056496384.1">
    <property type="nucleotide sequence ID" value="XM_056649253.1"/>
</dbReference>
<evidence type="ECO:0000256" key="1">
    <source>
        <dbReference type="SAM" id="MobiDB-lite"/>
    </source>
</evidence>
<sequence length="242" mass="26777">MHLAITGGPLDFSTARNRRGPWSAERAGFRVGSVGTFLSFLEDGGTSPWLPKRGRMIENAQINPDLISKWIRSCETVHRSECAPLPLQIGYGSGLKVFRLIDVTKGCVVEISRSDKQYRYFALSYIWGRAEQVRLLTTNRHILMHPGGLQYPTSAKLLPKTIQDAIDLVRTAGEQYLWVDSLCLLQDDPNDMALSIPFMDMIYRGASVTIIAASGRDANSGLPGVQPGSRQAKQDVEEVVRG</sequence>
<dbReference type="Pfam" id="PF06985">
    <property type="entry name" value="HET"/>
    <property type="match status" value="1"/>
</dbReference>
<comment type="caution">
    <text evidence="3">The sequence shown here is derived from an EMBL/GenBank/DDBJ whole genome shotgun (WGS) entry which is preliminary data.</text>
</comment>
<feature type="domain" description="Heterokaryon incompatibility" evidence="2">
    <location>
        <begin position="120"/>
        <end position="238"/>
    </location>
</feature>
<dbReference type="EMBL" id="JAPQKT010000009">
    <property type="protein sequence ID" value="KAJ5221461.1"/>
    <property type="molecule type" value="Genomic_DNA"/>
</dbReference>
<evidence type="ECO:0000313" key="4">
    <source>
        <dbReference type="Proteomes" id="UP001147733"/>
    </source>
</evidence>
<reference evidence="3" key="2">
    <citation type="journal article" date="2023" name="IMA Fungus">
        <title>Comparative genomic study of the Penicillium genus elucidates a diverse pangenome and 15 lateral gene transfer events.</title>
        <authorList>
            <person name="Petersen C."/>
            <person name="Sorensen T."/>
            <person name="Nielsen M.R."/>
            <person name="Sondergaard T.E."/>
            <person name="Sorensen J.L."/>
            <person name="Fitzpatrick D.A."/>
            <person name="Frisvad J.C."/>
            <person name="Nielsen K.L."/>
        </authorList>
    </citation>
    <scope>NUCLEOTIDE SEQUENCE</scope>
    <source>
        <strain evidence="3">IBT 23319</strain>
    </source>
</reference>
<dbReference type="AlphaFoldDB" id="A0A9W9NK45"/>
<dbReference type="PANTHER" id="PTHR33112:SF12">
    <property type="entry name" value="HETEROKARYON INCOMPATIBILITY DOMAIN-CONTAINING PROTEIN"/>
    <property type="match status" value="1"/>
</dbReference>
<dbReference type="OrthoDB" id="5135333at2759"/>
<keyword evidence="4" id="KW-1185">Reference proteome</keyword>
<evidence type="ECO:0000259" key="2">
    <source>
        <dbReference type="Pfam" id="PF06985"/>
    </source>
</evidence>
<organism evidence="3 4">
    <name type="scientific">Penicillium citrinum</name>
    <dbReference type="NCBI Taxonomy" id="5077"/>
    <lineage>
        <taxon>Eukaryota</taxon>
        <taxon>Fungi</taxon>
        <taxon>Dikarya</taxon>
        <taxon>Ascomycota</taxon>
        <taxon>Pezizomycotina</taxon>
        <taxon>Eurotiomycetes</taxon>
        <taxon>Eurotiomycetidae</taxon>
        <taxon>Eurotiales</taxon>
        <taxon>Aspergillaceae</taxon>
        <taxon>Penicillium</taxon>
    </lineage>
</organism>
<dbReference type="GeneID" id="81388420"/>
<reference evidence="3" key="1">
    <citation type="submission" date="2022-11" db="EMBL/GenBank/DDBJ databases">
        <authorList>
            <person name="Petersen C."/>
        </authorList>
    </citation>
    <scope>NUCLEOTIDE SEQUENCE</scope>
    <source>
        <strain evidence="3">IBT 23319</strain>
    </source>
</reference>
<gene>
    <name evidence="3" type="ORF">N7469_010348</name>
</gene>